<keyword evidence="3" id="KW-1185">Reference proteome</keyword>
<dbReference type="EMBL" id="VLKT01000060">
    <property type="protein sequence ID" value="TWI23142.1"/>
    <property type="molecule type" value="Genomic_DNA"/>
</dbReference>
<gene>
    <name evidence="2" type="ORF">IQ26_06449</name>
</gene>
<sequence length="190" mass="21795">MSYPGAQHCALTLGRRWLFGLNETANFVLPVPLNTTPEPSVRMRTRDRHRTERIRLAGGPKSTLRERAVSLALEKGEAYRQGRPRRPRQLRRSQPPQGARLARPQSALHFPLHDLVRVAHAIEGFFAKLSKRRLKRGAFHTVVDLQAQINRYLAEHNHQPKPFAWTADPDKIHCCRQTRALSVRFHPLGC</sequence>
<dbReference type="Proteomes" id="UP000317122">
    <property type="component" value="Unassembled WGS sequence"/>
</dbReference>
<protein>
    <recommendedName>
        <fullName evidence="4">Transposase</fullName>
    </recommendedName>
</protein>
<evidence type="ECO:0008006" key="4">
    <source>
        <dbReference type="Google" id="ProtNLM"/>
    </source>
</evidence>
<evidence type="ECO:0000313" key="2">
    <source>
        <dbReference type="EMBL" id="TWI23142.1"/>
    </source>
</evidence>
<evidence type="ECO:0000313" key="3">
    <source>
        <dbReference type="Proteomes" id="UP000317122"/>
    </source>
</evidence>
<organism evidence="2 3">
    <name type="scientific">Mesorhizobium tianshanense</name>
    <dbReference type="NCBI Taxonomy" id="39844"/>
    <lineage>
        <taxon>Bacteria</taxon>
        <taxon>Pseudomonadati</taxon>
        <taxon>Pseudomonadota</taxon>
        <taxon>Alphaproteobacteria</taxon>
        <taxon>Hyphomicrobiales</taxon>
        <taxon>Phyllobacteriaceae</taxon>
        <taxon>Mesorhizobium</taxon>
    </lineage>
</organism>
<feature type="region of interest" description="Disordered" evidence="1">
    <location>
        <begin position="78"/>
        <end position="104"/>
    </location>
</feature>
<proteinExistence type="predicted"/>
<accession>A0A562MT91</accession>
<evidence type="ECO:0000256" key="1">
    <source>
        <dbReference type="SAM" id="MobiDB-lite"/>
    </source>
</evidence>
<comment type="caution">
    <text evidence="2">The sequence shown here is derived from an EMBL/GenBank/DDBJ whole genome shotgun (WGS) entry which is preliminary data.</text>
</comment>
<reference evidence="2 3" key="1">
    <citation type="journal article" date="2015" name="Stand. Genomic Sci.">
        <title>Genomic Encyclopedia of Bacterial and Archaeal Type Strains, Phase III: the genomes of soil and plant-associated and newly described type strains.</title>
        <authorList>
            <person name="Whitman W.B."/>
            <person name="Woyke T."/>
            <person name="Klenk H.P."/>
            <person name="Zhou Y."/>
            <person name="Lilburn T.G."/>
            <person name="Beck B.J."/>
            <person name="De Vos P."/>
            <person name="Vandamme P."/>
            <person name="Eisen J.A."/>
            <person name="Garrity G."/>
            <person name="Hugenholtz P."/>
            <person name="Kyrpides N.C."/>
        </authorList>
    </citation>
    <scope>NUCLEOTIDE SEQUENCE [LARGE SCALE GENOMIC DNA]</scope>
    <source>
        <strain evidence="2 3">CGMCC 1.2546</strain>
    </source>
</reference>
<name>A0A562MT91_9HYPH</name>
<dbReference type="AlphaFoldDB" id="A0A562MT91"/>
<feature type="compositionally biased region" description="Basic residues" evidence="1">
    <location>
        <begin position="82"/>
        <end position="91"/>
    </location>
</feature>